<evidence type="ECO:0000313" key="1">
    <source>
        <dbReference type="EMBL" id="MPC18614.1"/>
    </source>
</evidence>
<accession>A0A5B7DB96</accession>
<comment type="caution">
    <text evidence="1">The sequence shown here is derived from an EMBL/GenBank/DDBJ whole genome shotgun (WGS) entry which is preliminary data.</text>
</comment>
<keyword evidence="2" id="KW-1185">Reference proteome</keyword>
<name>A0A5B7DB96_PORTR</name>
<organism evidence="1 2">
    <name type="scientific">Portunus trituberculatus</name>
    <name type="common">Swimming crab</name>
    <name type="synonym">Neptunus trituberculatus</name>
    <dbReference type="NCBI Taxonomy" id="210409"/>
    <lineage>
        <taxon>Eukaryota</taxon>
        <taxon>Metazoa</taxon>
        <taxon>Ecdysozoa</taxon>
        <taxon>Arthropoda</taxon>
        <taxon>Crustacea</taxon>
        <taxon>Multicrustacea</taxon>
        <taxon>Malacostraca</taxon>
        <taxon>Eumalacostraca</taxon>
        <taxon>Eucarida</taxon>
        <taxon>Decapoda</taxon>
        <taxon>Pleocyemata</taxon>
        <taxon>Brachyura</taxon>
        <taxon>Eubrachyura</taxon>
        <taxon>Portunoidea</taxon>
        <taxon>Portunidae</taxon>
        <taxon>Portuninae</taxon>
        <taxon>Portunus</taxon>
    </lineage>
</organism>
<gene>
    <name evidence="1" type="ORF">E2C01_011502</name>
</gene>
<protein>
    <submittedName>
        <fullName evidence="1">Uncharacterized protein</fullName>
    </submittedName>
</protein>
<sequence length="88" mass="10271">MLQKWSSRGLFFIFIFTFFFLLPSPSPKSRLHPALLYLSLPPSLRRHLFGTNAHAHALNIACALSQGRHYPIIPIFRYIYSHCLNRPF</sequence>
<dbReference type="Proteomes" id="UP000324222">
    <property type="component" value="Unassembled WGS sequence"/>
</dbReference>
<evidence type="ECO:0000313" key="2">
    <source>
        <dbReference type="Proteomes" id="UP000324222"/>
    </source>
</evidence>
<dbReference type="EMBL" id="VSRR010000696">
    <property type="protein sequence ID" value="MPC18614.1"/>
    <property type="molecule type" value="Genomic_DNA"/>
</dbReference>
<reference evidence="1 2" key="1">
    <citation type="submission" date="2019-05" db="EMBL/GenBank/DDBJ databases">
        <title>Another draft genome of Portunus trituberculatus and its Hox gene families provides insights of decapod evolution.</title>
        <authorList>
            <person name="Jeong J.-H."/>
            <person name="Song I."/>
            <person name="Kim S."/>
            <person name="Choi T."/>
            <person name="Kim D."/>
            <person name="Ryu S."/>
            <person name="Kim W."/>
        </authorList>
    </citation>
    <scope>NUCLEOTIDE SEQUENCE [LARGE SCALE GENOMIC DNA]</scope>
    <source>
        <tissue evidence="1">Muscle</tissue>
    </source>
</reference>
<proteinExistence type="predicted"/>
<dbReference type="AlphaFoldDB" id="A0A5B7DB96"/>